<dbReference type="InterPro" id="IPR009006">
    <property type="entry name" value="Ala_racemase/Decarboxylase_C"/>
</dbReference>
<reference evidence="2" key="1">
    <citation type="submission" date="2025-08" db="UniProtKB">
        <authorList>
            <consortium name="Ensembl"/>
        </authorList>
    </citation>
    <scope>IDENTIFICATION</scope>
</reference>
<organism evidence="2 3">
    <name type="scientific">Anas zonorhyncha</name>
    <name type="common">Eastern spot-billed duck</name>
    <dbReference type="NCBI Taxonomy" id="75864"/>
    <lineage>
        <taxon>Eukaryota</taxon>
        <taxon>Metazoa</taxon>
        <taxon>Chordata</taxon>
        <taxon>Craniata</taxon>
        <taxon>Vertebrata</taxon>
        <taxon>Euteleostomi</taxon>
        <taxon>Archelosauria</taxon>
        <taxon>Archosauria</taxon>
        <taxon>Dinosauria</taxon>
        <taxon>Saurischia</taxon>
        <taxon>Theropoda</taxon>
        <taxon>Coelurosauria</taxon>
        <taxon>Aves</taxon>
        <taxon>Neognathae</taxon>
        <taxon>Galloanserae</taxon>
        <taxon>Anseriformes</taxon>
        <taxon>Anatidae</taxon>
        <taxon>Anatinae</taxon>
        <taxon>Anas</taxon>
    </lineage>
</organism>
<dbReference type="GO" id="GO:0005737">
    <property type="term" value="C:cytoplasm"/>
    <property type="evidence" value="ECO:0007669"/>
    <property type="project" value="TreeGrafter"/>
</dbReference>
<dbReference type="SUPFAM" id="SSF50621">
    <property type="entry name" value="Alanine racemase C-terminal domain-like"/>
    <property type="match status" value="1"/>
</dbReference>
<feature type="domain" description="Orn/DAP/Arg decarboxylase 2 N-terminal" evidence="1">
    <location>
        <begin position="2"/>
        <end position="60"/>
    </location>
</feature>
<dbReference type="PRINTS" id="PR01182">
    <property type="entry name" value="ORNDCRBXLASE"/>
</dbReference>
<dbReference type="InterPro" id="IPR000183">
    <property type="entry name" value="Orn/DAP/Arg_de-COase"/>
</dbReference>
<name>A0A8B9VKT8_9AVES</name>
<dbReference type="PANTHER" id="PTHR11482:SF4">
    <property type="entry name" value="ANTIZYME INHIBITOR 2"/>
    <property type="match status" value="1"/>
</dbReference>
<accession>A0A8B9VKT8</accession>
<dbReference type="Proteomes" id="UP000694549">
    <property type="component" value="Unplaced"/>
</dbReference>
<dbReference type="PANTHER" id="PTHR11482">
    <property type="entry name" value="ARGININE/DIAMINOPIMELATE/ORNITHINE DECARBOXYLASE"/>
    <property type="match status" value="1"/>
</dbReference>
<evidence type="ECO:0000313" key="2">
    <source>
        <dbReference type="Ensembl" id="ENSAZOP00000025355.1"/>
    </source>
</evidence>
<keyword evidence="3" id="KW-1185">Reference proteome</keyword>
<protein>
    <recommendedName>
        <fullName evidence="1">Orn/DAP/Arg decarboxylase 2 N-terminal domain-containing protein</fullName>
    </recommendedName>
</protein>
<sequence>MGAELGYRMHLLDIGGGFPGTEDARAQFEEIAAVINSALDTYFPEGCGVEIIARPGRYYVTSAFTLAASITAKEEIPMEQPGSDGPLVYHLSDGIYGAFSCVLFDSPCPKPLLHKKPCPDHLLCSSLRGPPGLPEDRIADSVELPELQDGDWLIFQDMGAYSIAVPSLLGGCPQPQVTYAMSRLAW</sequence>
<dbReference type="Gene3D" id="2.40.37.10">
    <property type="entry name" value="Lyase, Ornithine Decarboxylase, Chain A, domain 1"/>
    <property type="match status" value="1"/>
</dbReference>
<dbReference type="GO" id="GO:0033387">
    <property type="term" value="P:putrescine biosynthetic process from arginine, via ornithine"/>
    <property type="evidence" value="ECO:0007669"/>
    <property type="project" value="TreeGrafter"/>
</dbReference>
<dbReference type="AlphaFoldDB" id="A0A8B9VKT8"/>
<dbReference type="InterPro" id="IPR022644">
    <property type="entry name" value="De-COase2_N"/>
</dbReference>
<evidence type="ECO:0000313" key="3">
    <source>
        <dbReference type="Proteomes" id="UP000694549"/>
    </source>
</evidence>
<dbReference type="PRINTS" id="PR01179">
    <property type="entry name" value="ODADCRBXLASE"/>
</dbReference>
<dbReference type="Pfam" id="PF02784">
    <property type="entry name" value="Orn_Arg_deC_N"/>
    <property type="match status" value="1"/>
</dbReference>
<evidence type="ECO:0000259" key="1">
    <source>
        <dbReference type="Pfam" id="PF02784"/>
    </source>
</evidence>
<dbReference type="InterPro" id="IPR002433">
    <property type="entry name" value="Orn_de-COase"/>
</dbReference>
<dbReference type="GO" id="GO:0003824">
    <property type="term" value="F:catalytic activity"/>
    <property type="evidence" value="ECO:0007669"/>
    <property type="project" value="InterPro"/>
</dbReference>
<proteinExistence type="predicted"/>
<dbReference type="InterPro" id="IPR029066">
    <property type="entry name" value="PLP-binding_barrel"/>
</dbReference>
<reference evidence="2" key="2">
    <citation type="submission" date="2025-09" db="UniProtKB">
        <authorList>
            <consortium name="Ensembl"/>
        </authorList>
    </citation>
    <scope>IDENTIFICATION</scope>
</reference>
<dbReference type="Gene3D" id="3.20.20.10">
    <property type="entry name" value="Alanine racemase"/>
    <property type="match status" value="1"/>
</dbReference>
<dbReference type="Ensembl" id="ENSAZOT00000027193.1">
    <property type="protein sequence ID" value="ENSAZOP00000025355.1"/>
    <property type="gene ID" value="ENSAZOG00000016247.1"/>
</dbReference>